<keyword evidence="3" id="KW-1185">Reference proteome</keyword>
<evidence type="ECO:0000313" key="2">
    <source>
        <dbReference type="EMBL" id="TQV88038.1"/>
    </source>
</evidence>
<protein>
    <recommendedName>
        <fullName evidence="4">HEAT repeat domain-containing protein</fullName>
    </recommendedName>
</protein>
<organism evidence="2 3">
    <name type="scientific">Aliikangiella coralliicola</name>
    <dbReference type="NCBI Taxonomy" id="2592383"/>
    <lineage>
        <taxon>Bacteria</taxon>
        <taxon>Pseudomonadati</taxon>
        <taxon>Pseudomonadota</taxon>
        <taxon>Gammaproteobacteria</taxon>
        <taxon>Oceanospirillales</taxon>
        <taxon>Pleioneaceae</taxon>
        <taxon>Aliikangiella</taxon>
    </lineage>
</organism>
<dbReference type="EMBL" id="VIKS01000005">
    <property type="protein sequence ID" value="TQV88038.1"/>
    <property type="molecule type" value="Genomic_DNA"/>
</dbReference>
<evidence type="ECO:0000256" key="1">
    <source>
        <dbReference type="SAM" id="SignalP"/>
    </source>
</evidence>
<sequence>MKISMKKILITLSALMVSISTMAQELVSVEEFVGKTYFHGLPYEQAIQYDATYVPQLKAILNDYSQSELWPNTIVMLEIIGSKQDLDDIISFIESEPAGEYSIAHERAKNAAIYGLGYFINHTKSKKALNYLVESLQENSWVKRDVRGLGRLHKTESERNADFSKYAMLGLALSGESEAILGIKQFKANNASKTLNSRVSESRRDKINRAAEVALEEGEKIRKQGLREYYKSQHQHDEHLEH</sequence>
<accession>A0A545UF03</accession>
<comment type="caution">
    <text evidence="2">The sequence shown here is derived from an EMBL/GenBank/DDBJ whole genome shotgun (WGS) entry which is preliminary data.</text>
</comment>
<proteinExistence type="predicted"/>
<dbReference type="Proteomes" id="UP000315439">
    <property type="component" value="Unassembled WGS sequence"/>
</dbReference>
<evidence type="ECO:0000313" key="3">
    <source>
        <dbReference type="Proteomes" id="UP000315439"/>
    </source>
</evidence>
<evidence type="ECO:0008006" key="4">
    <source>
        <dbReference type="Google" id="ProtNLM"/>
    </source>
</evidence>
<dbReference type="AlphaFoldDB" id="A0A545UF03"/>
<feature type="signal peptide" evidence="1">
    <location>
        <begin position="1"/>
        <end position="23"/>
    </location>
</feature>
<reference evidence="2 3" key="1">
    <citation type="submission" date="2019-07" db="EMBL/GenBank/DDBJ databases">
        <title>Draft genome for Aliikangiella sp. M105.</title>
        <authorList>
            <person name="Wang G."/>
        </authorList>
    </citation>
    <scope>NUCLEOTIDE SEQUENCE [LARGE SCALE GENOMIC DNA]</scope>
    <source>
        <strain evidence="2 3">M105</strain>
    </source>
</reference>
<dbReference type="RefSeq" id="WP_142893279.1">
    <property type="nucleotide sequence ID" value="NZ_ML660163.1"/>
</dbReference>
<name>A0A545UF03_9GAMM</name>
<dbReference type="OrthoDB" id="9909506at2"/>
<keyword evidence="1" id="KW-0732">Signal</keyword>
<feature type="chain" id="PRO_5021840299" description="HEAT repeat domain-containing protein" evidence="1">
    <location>
        <begin position="24"/>
        <end position="242"/>
    </location>
</feature>
<gene>
    <name evidence="2" type="ORF">FLL46_09525</name>
</gene>